<dbReference type="Proteomes" id="UP000007802">
    <property type="component" value="Unassembled WGS sequence"/>
</dbReference>
<protein>
    <submittedName>
        <fullName evidence="1">Uncharacterized protein</fullName>
    </submittedName>
</protein>
<reference evidence="1" key="1">
    <citation type="submission" date="2010-03" db="EMBL/GenBank/DDBJ databases">
        <title>Annotation of Blastomyces dermatitidis strain ATCC 18188.</title>
        <authorList>
            <consortium name="The Broad Institute Genome Sequencing Platform"/>
            <consortium name="Broad Institute Genome Sequencing Center for Infectious Disease."/>
            <person name="Cuomo C."/>
            <person name="Klein B."/>
            <person name="Sullivan T."/>
            <person name="Heitman J."/>
            <person name="Young S."/>
            <person name="Zeng Q."/>
            <person name="Gargeya S."/>
            <person name="Alvarado L."/>
            <person name="Berlin A.M."/>
            <person name="Chapman S.B."/>
            <person name="Chen Z."/>
            <person name="Freedman E."/>
            <person name="Gellesch M."/>
            <person name="Goldberg J."/>
            <person name="Griggs A."/>
            <person name="Gujja S."/>
            <person name="Heilman E."/>
            <person name="Heiman D."/>
            <person name="Howarth C."/>
            <person name="Mehta T."/>
            <person name="Neiman D."/>
            <person name="Pearson M."/>
            <person name="Roberts A."/>
            <person name="Saif S."/>
            <person name="Shea T."/>
            <person name="Shenoy N."/>
            <person name="Sisk P."/>
            <person name="Stolte C."/>
            <person name="Sykes S."/>
            <person name="White J."/>
            <person name="Yandava C."/>
            <person name="Haas B."/>
            <person name="Nusbaum C."/>
            <person name="Birren B."/>
        </authorList>
    </citation>
    <scope>NUCLEOTIDE SEQUENCE</scope>
    <source>
        <strain evidence="1">ATCC 18188</strain>
    </source>
</reference>
<organism evidence="1">
    <name type="scientific">Ajellomyces dermatitidis (strain ATCC 18188 / CBS 674.68)</name>
    <name type="common">Blastomyces dermatitidis</name>
    <dbReference type="NCBI Taxonomy" id="653446"/>
    <lineage>
        <taxon>Eukaryota</taxon>
        <taxon>Fungi</taxon>
        <taxon>Dikarya</taxon>
        <taxon>Ascomycota</taxon>
        <taxon>Pezizomycotina</taxon>
        <taxon>Eurotiomycetes</taxon>
        <taxon>Eurotiomycetidae</taxon>
        <taxon>Onygenales</taxon>
        <taxon>Ajellomycetaceae</taxon>
        <taxon>Blastomyces</taxon>
    </lineage>
</organism>
<evidence type="ECO:0000313" key="1">
    <source>
        <dbReference type="EMBL" id="KMW67919.1"/>
    </source>
</evidence>
<sequence length="83" mass="9411">MMNEVLKPASSEHSDGYIYFSQKFPRILPAFPAPPYSLFCGGDYAHTGLKIPQIQVIAISIFHLETDILFWLLCEHSKSRALI</sequence>
<dbReference type="EMBL" id="GG749439">
    <property type="protein sequence ID" value="KMW67919.1"/>
    <property type="molecule type" value="Genomic_DNA"/>
</dbReference>
<dbReference type="AlphaFoldDB" id="A0A0J9HFQ4"/>
<name>A0A0J9HFQ4_AJEDA</name>
<proteinExistence type="predicted"/>
<accession>A0A0J9HFQ4</accession>
<gene>
    <name evidence="1" type="ORF">BDDG_12437</name>
</gene>